<dbReference type="AlphaFoldDB" id="A0A0D9VE97"/>
<keyword evidence="5" id="KW-0862">Zinc</keyword>
<dbReference type="InterPro" id="IPR013083">
    <property type="entry name" value="Znf_RING/FYVE/PHD"/>
</dbReference>
<evidence type="ECO:0000256" key="5">
    <source>
        <dbReference type="ARBA" id="ARBA00022833"/>
    </source>
</evidence>
<dbReference type="InterPro" id="IPR001841">
    <property type="entry name" value="Znf_RING"/>
</dbReference>
<dbReference type="PROSITE" id="PS50089">
    <property type="entry name" value="ZF_RING_2"/>
    <property type="match status" value="1"/>
</dbReference>
<dbReference type="SMART" id="SM00184">
    <property type="entry name" value="RING"/>
    <property type="match status" value="1"/>
</dbReference>
<dbReference type="EC" id="2.3.2.27" evidence="2"/>
<dbReference type="PANTHER" id="PTHR14155">
    <property type="entry name" value="RING FINGER DOMAIN-CONTAINING"/>
    <property type="match status" value="1"/>
</dbReference>
<dbReference type="GO" id="GO:0008270">
    <property type="term" value="F:zinc ion binding"/>
    <property type="evidence" value="ECO:0007669"/>
    <property type="project" value="UniProtKB-KW"/>
</dbReference>
<evidence type="ECO:0000256" key="3">
    <source>
        <dbReference type="ARBA" id="ARBA00022723"/>
    </source>
</evidence>
<reference evidence="10" key="3">
    <citation type="submission" date="2015-04" db="UniProtKB">
        <authorList>
            <consortium name="EnsemblPlants"/>
        </authorList>
    </citation>
    <scope>IDENTIFICATION</scope>
</reference>
<dbReference type="GO" id="GO:0061630">
    <property type="term" value="F:ubiquitin protein ligase activity"/>
    <property type="evidence" value="ECO:0007669"/>
    <property type="project" value="UniProtKB-EC"/>
</dbReference>
<dbReference type="HOGENOM" id="CLU_013137_12_0_1"/>
<dbReference type="Proteomes" id="UP000032180">
    <property type="component" value="Chromosome 2"/>
</dbReference>
<keyword evidence="8" id="KW-0472">Membrane</keyword>
<name>A0A0D9VE97_9ORYZ</name>
<protein>
    <recommendedName>
        <fullName evidence="2">RING-type E3 ubiquitin transferase</fullName>
        <ecNumber evidence="2">2.3.2.27</ecNumber>
    </recommendedName>
</protein>
<dbReference type="CDD" id="cd16461">
    <property type="entry name" value="RING-H2_EL5-like"/>
    <property type="match status" value="1"/>
</dbReference>
<dbReference type="PANTHER" id="PTHR14155:SF529">
    <property type="entry name" value="OS06G0534900 PROTEIN"/>
    <property type="match status" value="1"/>
</dbReference>
<feature type="domain" description="RING-type" evidence="9">
    <location>
        <begin position="138"/>
        <end position="180"/>
    </location>
</feature>
<dbReference type="InterPro" id="IPR053238">
    <property type="entry name" value="RING-H2_zinc_finger"/>
</dbReference>
<feature type="transmembrane region" description="Helical" evidence="8">
    <location>
        <begin position="33"/>
        <end position="56"/>
    </location>
</feature>
<evidence type="ECO:0000256" key="1">
    <source>
        <dbReference type="ARBA" id="ARBA00000900"/>
    </source>
</evidence>
<dbReference type="eggNOG" id="KOG0800">
    <property type="taxonomic scope" value="Eukaryota"/>
</dbReference>
<comment type="catalytic activity">
    <reaction evidence="1">
        <text>S-ubiquitinyl-[E2 ubiquitin-conjugating enzyme]-L-cysteine + [acceptor protein]-L-lysine = [E2 ubiquitin-conjugating enzyme]-L-cysteine + N(6)-ubiquitinyl-[acceptor protein]-L-lysine.</text>
        <dbReference type="EC" id="2.3.2.27"/>
    </reaction>
</comment>
<keyword evidence="8" id="KW-0812">Transmembrane</keyword>
<dbReference type="Pfam" id="PF13639">
    <property type="entry name" value="zf-RING_2"/>
    <property type="match status" value="1"/>
</dbReference>
<reference evidence="10 11" key="1">
    <citation type="submission" date="2012-08" db="EMBL/GenBank/DDBJ databases">
        <title>Oryza genome evolution.</title>
        <authorList>
            <person name="Wing R.A."/>
        </authorList>
    </citation>
    <scope>NUCLEOTIDE SEQUENCE</scope>
</reference>
<dbReference type="FunFam" id="3.30.40.10:FF:000672">
    <property type="entry name" value="E3 ubiquitin-protein ligase ATL41"/>
    <property type="match status" value="1"/>
</dbReference>
<evidence type="ECO:0000313" key="10">
    <source>
        <dbReference type="EnsemblPlants" id="LPERR02G08900.1"/>
    </source>
</evidence>
<feature type="transmembrane region" description="Helical" evidence="8">
    <location>
        <begin position="62"/>
        <end position="83"/>
    </location>
</feature>
<evidence type="ECO:0000313" key="11">
    <source>
        <dbReference type="Proteomes" id="UP000032180"/>
    </source>
</evidence>
<keyword evidence="4 7" id="KW-0863">Zinc-finger</keyword>
<reference evidence="11" key="2">
    <citation type="submission" date="2013-12" db="EMBL/GenBank/DDBJ databases">
        <authorList>
            <person name="Yu Y."/>
            <person name="Lee S."/>
            <person name="de Baynast K."/>
            <person name="Wissotski M."/>
            <person name="Liu L."/>
            <person name="Talag J."/>
            <person name="Goicoechea J."/>
            <person name="Angelova A."/>
            <person name="Jetty R."/>
            <person name="Kudrna D."/>
            <person name="Golser W."/>
            <person name="Rivera L."/>
            <person name="Zhang J."/>
            <person name="Wing R."/>
        </authorList>
    </citation>
    <scope>NUCLEOTIDE SEQUENCE</scope>
</reference>
<evidence type="ECO:0000259" key="9">
    <source>
        <dbReference type="PROSITE" id="PS50089"/>
    </source>
</evidence>
<evidence type="ECO:0000256" key="8">
    <source>
        <dbReference type="SAM" id="Phobius"/>
    </source>
</evidence>
<keyword evidence="3" id="KW-0479">Metal-binding</keyword>
<organism evidence="10 11">
    <name type="scientific">Leersia perrieri</name>
    <dbReference type="NCBI Taxonomy" id="77586"/>
    <lineage>
        <taxon>Eukaryota</taxon>
        <taxon>Viridiplantae</taxon>
        <taxon>Streptophyta</taxon>
        <taxon>Embryophyta</taxon>
        <taxon>Tracheophyta</taxon>
        <taxon>Spermatophyta</taxon>
        <taxon>Magnoliopsida</taxon>
        <taxon>Liliopsida</taxon>
        <taxon>Poales</taxon>
        <taxon>Poaceae</taxon>
        <taxon>BOP clade</taxon>
        <taxon>Oryzoideae</taxon>
        <taxon>Oryzeae</taxon>
        <taxon>Oryzinae</taxon>
        <taxon>Leersia</taxon>
    </lineage>
</organism>
<dbReference type="STRING" id="77586.A0A0D9VE97"/>
<dbReference type="Gene3D" id="3.30.40.10">
    <property type="entry name" value="Zinc/RING finger domain, C3HC4 (zinc finger)"/>
    <property type="match status" value="1"/>
</dbReference>
<accession>A0A0D9VE97</accession>
<keyword evidence="11" id="KW-1185">Reference proteome</keyword>
<keyword evidence="8" id="KW-1133">Transmembrane helix</keyword>
<proteinExistence type="inferred from homology"/>
<dbReference type="Gramene" id="LPERR02G08900.1">
    <property type="protein sequence ID" value="LPERR02G08900.1"/>
    <property type="gene ID" value="LPERR02G08900"/>
</dbReference>
<dbReference type="SUPFAM" id="SSF57850">
    <property type="entry name" value="RING/U-box"/>
    <property type="match status" value="1"/>
</dbReference>
<evidence type="ECO:0000256" key="7">
    <source>
        <dbReference type="PROSITE-ProRule" id="PRU00175"/>
    </source>
</evidence>
<sequence length="221" mass="22382">MDGVGAARRSAARVGGGVGVTLIDDDDDYECRACYGVSAACVSLLLFCVLAASVNVTKACAVAGLSVLLFGVIGLFVPLCGAARARQTPSPPRAVARRVPRCACGLVAGAALIDALPAFVYEGPAEGGGSKHGGGALCAVCLEEAQRGETVRRLPACGHMFHKDCVDMWLHTHATCPLCRCEVFPRMPAAKAAALAAAATTAVVSAESASASAGEDELPPV</sequence>
<evidence type="ECO:0000256" key="4">
    <source>
        <dbReference type="ARBA" id="ARBA00022771"/>
    </source>
</evidence>
<comment type="similarity">
    <text evidence="6">Belongs to the RING-type zinc finger family. ATL subfamily.</text>
</comment>
<evidence type="ECO:0000256" key="2">
    <source>
        <dbReference type="ARBA" id="ARBA00012483"/>
    </source>
</evidence>
<dbReference type="EnsemblPlants" id="LPERR02G08900.1">
    <property type="protein sequence ID" value="LPERR02G08900.1"/>
    <property type="gene ID" value="LPERR02G08900"/>
</dbReference>
<evidence type="ECO:0000256" key="6">
    <source>
        <dbReference type="ARBA" id="ARBA00024209"/>
    </source>
</evidence>